<proteinExistence type="predicted"/>
<dbReference type="Proteomes" id="UP001150581">
    <property type="component" value="Unassembled WGS sequence"/>
</dbReference>
<accession>A0ACC1IV17</accession>
<evidence type="ECO:0000313" key="1">
    <source>
        <dbReference type="EMBL" id="KAJ1901434.1"/>
    </source>
</evidence>
<reference evidence="1" key="1">
    <citation type="submission" date="2022-07" db="EMBL/GenBank/DDBJ databases">
        <title>Phylogenomic reconstructions and comparative analyses of Kickxellomycotina fungi.</title>
        <authorList>
            <person name="Reynolds N.K."/>
            <person name="Stajich J.E."/>
            <person name="Barry K."/>
            <person name="Grigoriev I.V."/>
            <person name="Crous P."/>
            <person name="Smith M.E."/>
        </authorList>
    </citation>
    <scope>NUCLEOTIDE SEQUENCE</scope>
    <source>
        <strain evidence="1">Benny 63K</strain>
    </source>
</reference>
<keyword evidence="2" id="KW-1185">Reference proteome</keyword>
<sequence length="409" mass="47108">MDILVDPRGKADLIMLIVISAVYSIDFLAVVYMLWNRNYPPIKSKNVIIMTLLMTVSIVWFIGDLQSNGHLPLANTPLTNCKAFGMWMRVLLGAGGMCSLIALRAYGLYRVFFLFKPYHSMGLYLPFFLYWICAVIVGLILQFLKPAITTQYVGFIDLCEFHNTFLALLFVFLWLSLFMVVAAHWMIRNIKSSFNEGREMMVTCVIMFTVLLTATVVNYSRPQYPLEVYLRIFVTSIDHIATNSLWWLIMGKSLYKCVFYRQRYLDQWIYKLRKDGLQKEYEVDSNASMTNEHESSNSYNMRSTLLMSNTADNRNVGAFYTIDEIAYENKNLYSRDNAHANYPQLPKIPLLLYKNTASDCPNRYMLPLTEPQLYAPISVPGAAVMPPLKLSAAHNINLDHLDSNQRQLL</sequence>
<organism evidence="1 2">
    <name type="scientific">Kickxella alabastrina</name>
    <dbReference type="NCBI Taxonomy" id="61397"/>
    <lineage>
        <taxon>Eukaryota</taxon>
        <taxon>Fungi</taxon>
        <taxon>Fungi incertae sedis</taxon>
        <taxon>Zoopagomycota</taxon>
        <taxon>Kickxellomycotina</taxon>
        <taxon>Kickxellomycetes</taxon>
        <taxon>Kickxellales</taxon>
        <taxon>Kickxellaceae</taxon>
        <taxon>Kickxella</taxon>
    </lineage>
</organism>
<gene>
    <name evidence="1" type="ORF">LPJ66_000803</name>
</gene>
<protein>
    <submittedName>
        <fullName evidence="1">Uncharacterized protein</fullName>
    </submittedName>
</protein>
<comment type="caution">
    <text evidence="1">The sequence shown here is derived from an EMBL/GenBank/DDBJ whole genome shotgun (WGS) entry which is preliminary data.</text>
</comment>
<dbReference type="EMBL" id="JANBPG010000028">
    <property type="protein sequence ID" value="KAJ1901434.1"/>
    <property type="molecule type" value="Genomic_DNA"/>
</dbReference>
<evidence type="ECO:0000313" key="2">
    <source>
        <dbReference type="Proteomes" id="UP001150581"/>
    </source>
</evidence>
<name>A0ACC1IV17_9FUNG</name>